<dbReference type="GO" id="GO:0047617">
    <property type="term" value="F:fatty acyl-CoA hydrolase activity"/>
    <property type="evidence" value="ECO:0007669"/>
    <property type="project" value="TreeGrafter"/>
</dbReference>
<dbReference type="InterPro" id="IPR042490">
    <property type="entry name" value="Thio_Ohase/BAAT_N"/>
</dbReference>
<dbReference type="FunFam" id="2.60.40.2240:FF:000002">
    <property type="entry name" value="Acyl-CoA thioesterase 18"/>
    <property type="match status" value="1"/>
</dbReference>
<dbReference type="InterPro" id="IPR016662">
    <property type="entry name" value="Acyl-CoA_thioEstase_long-chain"/>
</dbReference>
<keyword evidence="6" id="KW-1185">Reference proteome</keyword>
<dbReference type="InterPro" id="IPR014940">
    <property type="entry name" value="BAAT_C"/>
</dbReference>
<dbReference type="Pfam" id="PF08840">
    <property type="entry name" value="BAAT_C"/>
    <property type="match status" value="1"/>
</dbReference>
<dbReference type="SUPFAM" id="SSF53474">
    <property type="entry name" value="alpha/beta-Hydrolases"/>
    <property type="match status" value="1"/>
</dbReference>
<feature type="active site" description="Charge relay system" evidence="2">
    <location>
        <position position="321"/>
    </location>
</feature>
<evidence type="ECO:0000259" key="3">
    <source>
        <dbReference type="Pfam" id="PF04775"/>
    </source>
</evidence>
<dbReference type="InterPro" id="IPR006862">
    <property type="entry name" value="Thio_Ohase/aa_AcTrfase"/>
</dbReference>
<evidence type="ECO:0000256" key="2">
    <source>
        <dbReference type="PIRSR" id="PIRSR016521-1"/>
    </source>
</evidence>
<dbReference type="Gene3D" id="3.40.50.1820">
    <property type="entry name" value="alpha/beta hydrolase"/>
    <property type="match status" value="1"/>
</dbReference>
<sequence>MLAPIRTVSTEVGTCPLLSVQPSRAQVDEKVQIVVMNLLPNQKVTLHSLHQSEDKDFWEAFGHYISDEYGTVTVAKDESLGGTYEGTEQMGLLWSMRPIPGSRPGLRLRKMNILTPIVIHISVYGGHLSQGFSQQTPLATSVTERWYVAPGVQRVNIRENGVRGTLFLPPGPGLYPGVLDLWGGGGGLVEYRSGLLASHGFASMALEYLGPEDLRTADVDVSYFEKAYQILQNHPKVQRDRMAMLGLSFGSAVTLSMAAYSKVIKPQCCVCISGSHVLIQMNEENQVIHRNIILPIPSDPALKVDVGRIKCPLLLVNAGDDQNWASVESAEDMEMMMEKAGNRDLLTVLTYPGAGHLIEPPYSPHFRASNFILQGVKEKIVMLWGGQTKPHAYAQEDSWEKILAFLRKHLYFSSNFAVKAKL</sequence>
<dbReference type="FunFam" id="3.40.50.1820:FF:000024">
    <property type="entry name" value="acyl-coenzyme A thioesterase 4"/>
    <property type="match status" value="2"/>
</dbReference>
<feature type="domain" description="Acyl-CoA thioester hydrolase/bile acid-CoA amino acid N-acetyltransferase" evidence="3">
    <location>
        <begin position="28"/>
        <end position="159"/>
    </location>
</feature>
<accession>A0A9J7XEE8</accession>
<dbReference type="Gene3D" id="2.60.40.2240">
    <property type="entry name" value="Acyl-CoA thioester hydrolase/BAAT N-terminal domain"/>
    <property type="match status" value="1"/>
</dbReference>
<name>A0A9J7XEE8_CYPCA</name>
<comment type="similarity">
    <text evidence="1">Belongs to the C/M/P thioester hydrolase family.</text>
</comment>
<dbReference type="AlphaFoldDB" id="A0A9J7XEE8"/>
<dbReference type="GO" id="GO:0006637">
    <property type="term" value="P:acyl-CoA metabolic process"/>
    <property type="evidence" value="ECO:0007669"/>
    <property type="project" value="InterPro"/>
</dbReference>
<protein>
    <submittedName>
        <fullName evidence="5">Uncharacterized protein</fullName>
    </submittedName>
</protein>
<dbReference type="Proteomes" id="UP001108240">
    <property type="component" value="Unplaced"/>
</dbReference>
<dbReference type="GeneTree" id="ENSGT01010000222336"/>
<feature type="domain" description="BAAT/Acyl-CoA thioester hydrolase C-terminal" evidence="4">
    <location>
        <begin position="280"/>
        <end position="411"/>
    </location>
</feature>
<reference evidence="5" key="1">
    <citation type="submission" date="2025-08" db="UniProtKB">
        <authorList>
            <consortium name="Ensembl"/>
        </authorList>
    </citation>
    <scope>IDENTIFICATION</scope>
</reference>
<proteinExistence type="inferred from homology"/>
<reference evidence="5" key="2">
    <citation type="submission" date="2025-09" db="UniProtKB">
        <authorList>
            <consortium name="Ensembl"/>
        </authorList>
    </citation>
    <scope>IDENTIFICATION</scope>
</reference>
<evidence type="ECO:0000256" key="1">
    <source>
        <dbReference type="ARBA" id="ARBA00006538"/>
    </source>
</evidence>
<evidence type="ECO:0000313" key="6">
    <source>
        <dbReference type="Proteomes" id="UP001108240"/>
    </source>
</evidence>
<organism evidence="5 6">
    <name type="scientific">Cyprinus carpio carpio</name>
    <dbReference type="NCBI Taxonomy" id="630221"/>
    <lineage>
        <taxon>Eukaryota</taxon>
        <taxon>Metazoa</taxon>
        <taxon>Chordata</taxon>
        <taxon>Craniata</taxon>
        <taxon>Vertebrata</taxon>
        <taxon>Euteleostomi</taxon>
        <taxon>Actinopterygii</taxon>
        <taxon>Neopterygii</taxon>
        <taxon>Teleostei</taxon>
        <taxon>Ostariophysi</taxon>
        <taxon>Cypriniformes</taxon>
        <taxon>Cyprinidae</taxon>
        <taxon>Cyprininae</taxon>
        <taxon>Cyprinus</taxon>
    </lineage>
</organism>
<evidence type="ECO:0000259" key="4">
    <source>
        <dbReference type="Pfam" id="PF08840"/>
    </source>
</evidence>
<feature type="active site" description="Charge relay system" evidence="2">
    <location>
        <position position="356"/>
    </location>
</feature>
<dbReference type="Pfam" id="PF04775">
    <property type="entry name" value="Bile_Hydr_Trans"/>
    <property type="match status" value="1"/>
</dbReference>
<dbReference type="GO" id="GO:0006631">
    <property type="term" value="P:fatty acid metabolic process"/>
    <property type="evidence" value="ECO:0007669"/>
    <property type="project" value="TreeGrafter"/>
</dbReference>
<feature type="active site" description="Charge relay system" evidence="2">
    <location>
        <position position="248"/>
    </location>
</feature>
<dbReference type="PIRSF" id="PIRSF016521">
    <property type="entry name" value="Acyl-CoA_hydro"/>
    <property type="match status" value="1"/>
</dbReference>
<dbReference type="PANTHER" id="PTHR10824:SF36">
    <property type="entry name" value="ACYL-COA THIOESTERASE 17-RELATED"/>
    <property type="match status" value="1"/>
</dbReference>
<dbReference type="InterPro" id="IPR029058">
    <property type="entry name" value="AB_hydrolase_fold"/>
</dbReference>
<dbReference type="PANTHER" id="PTHR10824">
    <property type="entry name" value="ACYL-COENZYME A THIOESTERASE-RELATED"/>
    <property type="match status" value="1"/>
</dbReference>
<dbReference type="Ensembl" id="ENSCCRT00000156995.1">
    <property type="protein sequence ID" value="ENSCCRP00000105804.1"/>
    <property type="gene ID" value="ENSCCRG00000019920.2"/>
</dbReference>
<evidence type="ECO:0000313" key="5">
    <source>
        <dbReference type="Ensembl" id="ENSCCRP00000105804.1"/>
    </source>
</evidence>